<dbReference type="NCBIfam" id="TIGR01972">
    <property type="entry name" value="NDH_I_M"/>
    <property type="match status" value="1"/>
</dbReference>
<feature type="transmembrane region" description="Helical" evidence="7">
    <location>
        <begin position="215"/>
        <end position="236"/>
    </location>
</feature>
<protein>
    <submittedName>
        <fullName evidence="9">NADH-quinone oxidoreductase subunit M</fullName>
    </submittedName>
</protein>
<feature type="transmembrane region" description="Helical" evidence="7">
    <location>
        <begin position="306"/>
        <end position="327"/>
    </location>
</feature>
<evidence type="ECO:0000256" key="4">
    <source>
        <dbReference type="ARBA" id="ARBA00022989"/>
    </source>
</evidence>
<proteinExistence type="inferred from homology"/>
<gene>
    <name evidence="9" type="ORF">NBH00_22480</name>
</gene>
<evidence type="ECO:0000256" key="2">
    <source>
        <dbReference type="ARBA" id="ARBA00009025"/>
    </source>
</evidence>
<dbReference type="Proteomes" id="UP001056035">
    <property type="component" value="Chromosome"/>
</dbReference>
<dbReference type="PANTHER" id="PTHR43507:SF1">
    <property type="entry name" value="NADH-UBIQUINONE OXIDOREDUCTASE CHAIN 4"/>
    <property type="match status" value="1"/>
</dbReference>
<dbReference type="EMBL" id="CP098502">
    <property type="protein sequence ID" value="UTI64091.1"/>
    <property type="molecule type" value="Genomic_DNA"/>
</dbReference>
<feature type="transmembrane region" description="Helical" evidence="7">
    <location>
        <begin position="133"/>
        <end position="154"/>
    </location>
</feature>
<evidence type="ECO:0000259" key="8">
    <source>
        <dbReference type="Pfam" id="PF00361"/>
    </source>
</evidence>
<evidence type="ECO:0000256" key="7">
    <source>
        <dbReference type="SAM" id="Phobius"/>
    </source>
</evidence>
<evidence type="ECO:0000256" key="3">
    <source>
        <dbReference type="ARBA" id="ARBA00022692"/>
    </source>
</evidence>
<sequence>MTIHLSIMLWAPAALALAGALIPGGRTVSRALAGVGTLIALGYAITLVADYKSGGGLQYVTDRMWIRELGIHYKLGVDGLNLFLILLTSVLFTATTLWSLSSERAREGQYWLQLGLAHSFVLGSLMAQDLALFVAFFDLMLIPFFFLSLGWGGGRRDERIAAITKLVIYTLVGSLLMLTAAIALAVLSASQSGNDLSFAFTDLQKVTLTKGSQEWIFLCFAAAFLVKMPSFPFHGWMPDGYKAMPMPVLAVFSGVLSKVAAYGFLRIVVPLLPDAAVHFQTLMLLIALASVLYGSVMAFTTTNTRLILGYSSLAQLGFIVLGIFSLTEQGAQGAILQSVNHGLVVAPAFFLAGAAAVRSGGSEDLRDMGGIAFRAPVLTTIFLIVAMANLAIPGSSNFVGEFLILLGVFNAKLAIACIAFTGVALASVYTLRLFIRAMHNRVGQDVTSRDVSLGDAVVLVPLVLCILGLALYPQLALKKGEQTVKGSVAAARAMTHPPKTAAAAQNGSVLNTVKTVPAGTPVPATGGTP</sequence>
<keyword evidence="3 6" id="KW-0812">Transmembrane</keyword>
<dbReference type="Pfam" id="PF00361">
    <property type="entry name" value="Proton_antipo_M"/>
    <property type="match status" value="1"/>
</dbReference>
<feature type="transmembrane region" description="Helical" evidence="7">
    <location>
        <begin position="6"/>
        <end position="24"/>
    </location>
</feature>
<feature type="transmembrane region" description="Helical" evidence="7">
    <location>
        <begin position="79"/>
        <end position="98"/>
    </location>
</feature>
<feature type="transmembrane region" description="Helical" evidence="7">
    <location>
        <begin position="110"/>
        <end position="127"/>
    </location>
</feature>
<keyword evidence="10" id="KW-1185">Reference proteome</keyword>
<keyword evidence="4 7" id="KW-1133">Transmembrane helix</keyword>
<evidence type="ECO:0000256" key="6">
    <source>
        <dbReference type="RuleBase" id="RU000320"/>
    </source>
</evidence>
<evidence type="ECO:0000313" key="9">
    <source>
        <dbReference type="EMBL" id="UTI64091.1"/>
    </source>
</evidence>
<feature type="transmembrane region" description="Helical" evidence="7">
    <location>
        <begin position="371"/>
        <end position="393"/>
    </location>
</feature>
<dbReference type="PRINTS" id="PR01437">
    <property type="entry name" value="NUOXDRDTASE4"/>
</dbReference>
<dbReference type="PANTHER" id="PTHR43507">
    <property type="entry name" value="NADH-UBIQUINONE OXIDOREDUCTASE CHAIN 4"/>
    <property type="match status" value="1"/>
</dbReference>
<dbReference type="RefSeq" id="WP_254570804.1">
    <property type="nucleotide sequence ID" value="NZ_CP098502.1"/>
</dbReference>
<keyword evidence="5 7" id="KW-0472">Membrane</keyword>
<feature type="transmembrane region" description="Helical" evidence="7">
    <location>
        <begin position="248"/>
        <end position="269"/>
    </location>
</feature>
<accession>A0ABY5DR02</accession>
<feature type="transmembrane region" description="Helical" evidence="7">
    <location>
        <begin position="339"/>
        <end position="359"/>
    </location>
</feature>
<feature type="transmembrane region" description="Helical" evidence="7">
    <location>
        <begin position="31"/>
        <end position="49"/>
    </location>
</feature>
<comment type="similarity">
    <text evidence="2">Belongs to the complex I subunit 4 family.</text>
</comment>
<feature type="transmembrane region" description="Helical" evidence="7">
    <location>
        <begin position="413"/>
        <end position="435"/>
    </location>
</feature>
<reference evidence="9 10" key="1">
    <citation type="submission" date="2022-06" db="EMBL/GenBank/DDBJ databases">
        <title>Paraconexibacter antarcticus.</title>
        <authorList>
            <person name="Kim C.S."/>
        </authorList>
    </citation>
    <scope>NUCLEOTIDE SEQUENCE [LARGE SCALE GENOMIC DNA]</scope>
    <source>
        <strain evidence="9 10">02-257</strain>
    </source>
</reference>
<dbReference type="InterPro" id="IPR003918">
    <property type="entry name" value="NADH_UbQ_OxRdtase"/>
</dbReference>
<feature type="transmembrane region" description="Helical" evidence="7">
    <location>
        <begin position="275"/>
        <end position="294"/>
    </location>
</feature>
<name>A0ABY5DR02_9ACTN</name>
<evidence type="ECO:0000256" key="1">
    <source>
        <dbReference type="ARBA" id="ARBA00004127"/>
    </source>
</evidence>
<evidence type="ECO:0000256" key="5">
    <source>
        <dbReference type="ARBA" id="ARBA00023136"/>
    </source>
</evidence>
<organism evidence="9 10">
    <name type="scientific">Paraconexibacter antarcticus</name>
    <dbReference type="NCBI Taxonomy" id="2949664"/>
    <lineage>
        <taxon>Bacteria</taxon>
        <taxon>Bacillati</taxon>
        <taxon>Actinomycetota</taxon>
        <taxon>Thermoleophilia</taxon>
        <taxon>Solirubrobacterales</taxon>
        <taxon>Paraconexibacteraceae</taxon>
        <taxon>Paraconexibacter</taxon>
    </lineage>
</organism>
<feature type="transmembrane region" description="Helical" evidence="7">
    <location>
        <begin position="166"/>
        <end position="187"/>
    </location>
</feature>
<feature type="transmembrane region" description="Helical" evidence="7">
    <location>
        <begin position="456"/>
        <end position="475"/>
    </location>
</feature>
<comment type="subcellular location">
    <subcellularLocation>
        <location evidence="1">Endomembrane system</location>
        <topology evidence="1">Multi-pass membrane protein</topology>
    </subcellularLocation>
    <subcellularLocation>
        <location evidence="6">Membrane</location>
        <topology evidence="6">Multi-pass membrane protein</topology>
    </subcellularLocation>
</comment>
<evidence type="ECO:0000313" key="10">
    <source>
        <dbReference type="Proteomes" id="UP001056035"/>
    </source>
</evidence>
<feature type="domain" description="NADH:quinone oxidoreductase/Mrp antiporter transmembrane" evidence="8">
    <location>
        <begin position="127"/>
        <end position="422"/>
    </location>
</feature>
<dbReference type="InterPro" id="IPR001750">
    <property type="entry name" value="ND/Mrp_TM"/>
</dbReference>
<dbReference type="InterPro" id="IPR010227">
    <property type="entry name" value="NADH_Q_OxRdtase_chainM/4"/>
</dbReference>